<evidence type="ECO:0000256" key="1">
    <source>
        <dbReference type="SAM" id="Phobius"/>
    </source>
</evidence>
<evidence type="ECO:0000313" key="4">
    <source>
        <dbReference type="Proteomes" id="UP000236333"/>
    </source>
</evidence>
<keyword evidence="1" id="KW-1133">Transmembrane helix</keyword>
<keyword evidence="1" id="KW-0472">Membrane</keyword>
<comment type="caution">
    <text evidence="3">The sequence shown here is derived from an EMBL/GenBank/DDBJ whole genome shotgun (WGS) entry which is preliminary data.</text>
</comment>
<proteinExistence type="predicted"/>
<reference evidence="3 4" key="1">
    <citation type="journal article" date="2017" name="Mol. Biol. Evol.">
        <title>The 4-celled Tetrabaena socialis nuclear genome reveals the essential components for genetic control of cell number at the origin of multicellularity in the volvocine lineage.</title>
        <authorList>
            <person name="Featherston J."/>
            <person name="Arakaki Y."/>
            <person name="Hanschen E.R."/>
            <person name="Ferris P.J."/>
            <person name="Michod R.E."/>
            <person name="Olson B.J.S.C."/>
            <person name="Nozaki H."/>
            <person name="Durand P.M."/>
        </authorList>
    </citation>
    <scope>NUCLEOTIDE SEQUENCE [LARGE SCALE GENOMIC DNA]</scope>
    <source>
        <strain evidence="3 4">NIES-571</strain>
    </source>
</reference>
<dbReference type="EMBL" id="PGGS01000145">
    <property type="protein sequence ID" value="PNH08108.1"/>
    <property type="molecule type" value="Genomic_DNA"/>
</dbReference>
<keyword evidence="4" id="KW-1185">Reference proteome</keyword>
<name>A0A2J8A6F8_9CHLO</name>
<dbReference type="SUPFAM" id="SSF50182">
    <property type="entry name" value="Sm-like ribonucleoproteins"/>
    <property type="match status" value="1"/>
</dbReference>
<dbReference type="PANTHER" id="PTHR31323">
    <property type="entry name" value="MECHANOSENSITIVE ION CHANNEL PROTEIN MSY2"/>
    <property type="match status" value="1"/>
</dbReference>
<accession>A0A2J8A6F8</accession>
<dbReference type="InterPro" id="IPR010920">
    <property type="entry name" value="LSM_dom_sf"/>
</dbReference>
<dbReference type="OrthoDB" id="544685at2759"/>
<keyword evidence="1" id="KW-0812">Transmembrane</keyword>
<dbReference type="Pfam" id="PF00924">
    <property type="entry name" value="MS_channel_2nd"/>
    <property type="match status" value="1"/>
</dbReference>
<dbReference type="InterPro" id="IPR006685">
    <property type="entry name" value="MscS_channel_2nd"/>
</dbReference>
<dbReference type="GO" id="GO:0016020">
    <property type="term" value="C:membrane"/>
    <property type="evidence" value="ECO:0007669"/>
    <property type="project" value="InterPro"/>
</dbReference>
<dbReference type="GO" id="GO:0006874">
    <property type="term" value="P:intracellular calcium ion homeostasis"/>
    <property type="evidence" value="ECO:0007669"/>
    <property type="project" value="TreeGrafter"/>
</dbReference>
<organism evidence="3 4">
    <name type="scientific">Tetrabaena socialis</name>
    <dbReference type="NCBI Taxonomy" id="47790"/>
    <lineage>
        <taxon>Eukaryota</taxon>
        <taxon>Viridiplantae</taxon>
        <taxon>Chlorophyta</taxon>
        <taxon>core chlorophytes</taxon>
        <taxon>Chlorophyceae</taxon>
        <taxon>CS clade</taxon>
        <taxon>Chlamydomonadales</taxon>
        <taxon>Tetrabaenaceae</taxon>
        <taxon>Tetrabaena</taxon>
    </lineage>
</organism>
<dbReference type="GO" id="GO:0005262">
    <property type="term" value="F:calcium channel activity"/>
    <property type="evidence" value="ECO:0007669"/>
    <property type="project" value="TreeGrafter"/>
</dbReference>
<dbReference type="PANTHER" id="PTHR31323:SF1">
    <property type="entry name" value="MECHANOSENSITIVE ION CHANNEL PROTEIN"/>
    <property type="match status" value="1"/>
</dbReference>
<evidence type="ECO:0000259" key="2">
    <source>
        <dbReference type="Pfam" id="PF00924"/>
    </source>
</evidence>
<dbReference type="AlphaFoldDB" id="A0A2J8A6F8"/>
<gene>
    <name evidence="3" type="ORF">TSOC_005379</name>
</gene>
<protein>
    <recommendedName>
        <fullName evidence="2">Mechanosensitive ion channel MscS domain-containing protein</fullName>
    </recommendedName>
</protein>
<feature type="transmembrane region" description="Helical" evidence="1">
    <location>
        <begin position="44"/>
        <end position="63"/>
    </location>
</feature>
<sequence length="340" mass="35769">MLRRAAWRAWGLGGIFLAVVYLSILDVAKVFSGGGTTKTPLDFFAAYALVVSLIFSDVIKSVLSSGVLILAQQPFDVGDELVIEELPGWRVFGVIQDFSLFYIRLKRSTCGELITLPLKNLTGSRFINLSRSDWKIECNFFTVDSSVPAELLSAITAAALAVIEGSPSDYDVSYGFLAVFHGWERPNKVVIRTFHRYRFNLSAAHKKIAKARHGIISAIRQTLDAAGIAFTELRLHATLPYGGLPYGPGATAAAGTAAAQAQAAQAAAAQAASEQAAVAQGYGPPQYGPAAGYSFVADGPPGYGKQPAAGGVMPAALYANAMYNTGGITGGWGGADPAGK</sequence>
<feature type="transmembrane region" description="Helical" evidence="1">
    <location>
        <begin position="7"/>
        <end position="24"/>
    </location>
</feature>
<feature type="domain" description="Mechanosensitive ion channel MscS" evidence="2">
    <location>
        <begin position="63"/>
        <end position="131"/>
    </location>
</feature>
<evidence type="ECO:0000313" key="3">
    <source>
        <dbReference type="EMBL" id="PNH08108.1"/>
    </source>
</evidence>
<dbReference type="Proteomes" id="UP000236333">
    <property type="component" value="Unassembled WGS sequence"/>
</dbReference>